<organism evidence="2 3">
    <name type="scientific">Rhodotorula toruloides</name>
    <name type="common">Yeast</name>
    <name type="synonym">Rhodosporidium toruloides</name>
    <dbReference type="NCBI Taxonomy" id="5286"/>
    <lineage>
        <taxon>Eukaryota</taxon>
        <taxon>Fungi</taxon>
        <taxon>Dikarya</taxon>
        <taxon>Basidiomycota</taxon>
        <taxon>Pucciniomycotina</taxon>
        <taxon>Microbotryomycetes</taxon>
        <taxon>Sporidiobolales</taxon>
        <taxon>Sporidiobolaceae</taxon>
        <taxon>Rhodotorula</taxon>
    </lineage>
</organism>
<name>A0A511KN64_RHOTO</name>
<feature type="domain" description="Metallo-beta-lactamase" evidence="1">
    <location>
        <begin position="52"/>
        <end position="243"/>
    </location>
</feature>
<dbReference type="InterPro" id="IPR001279">
    <property type="entry name" value="Metallo-B-lactamas"/>
</dbReference>
<dbReference type="OrthoDB" id="341300at2759"/>
<dbReference type="CDD" id="cd16279">
    <property type="entry name" value="metallo-hydrolase-like_MBL-fold"/>
    <property type="match status" value="1"/>
</dbReference>
<comment type="caution">
    <text evidence="2">The sequence shown here is derived from an EMBL/GenBank/DDBJ whole genome shotgun (WGS) entry which is preliminary data.</text>
</comment>
<evidence type="ECO:0000313" key="2">
    <source>
        <dbReference type="EMBL" id="GEM11787.1"/>
    </source>
</evidence>
<gene>
    <name evidence="2" type="ORF">Rt10032_c17g5804</name>
</gene>
<evidence type="ECO:0000313" key="3">
    <source>
        <dbReference type="Proteomes" id="UP000321518"/>
    </source>
</evidence>
<dbReference type="AlphaFoldDB" id="A0A511KN64"/>
<evidence type="ECO:0000259" key="1">
    <source>
        <dbReference type="SMART" id="SM00849"/>
    </source>
</evidence>
<dbReference type="Pfam" id="PF12706">
    <property type="entry name" value="Lactamase_B_2"/>
    <property type="match status" value="1"/>
</dbReference>
<sequence>MPRRRISCTLLGTGTSSSIPLVTCVTDPHTGCHCCRSTLDPADTAGQKNKRRNTSAILRVHSEHHGERDRTILIDCGKTFLSGALEHWPKQGLREIDAVLLTHAHADAILGLDDLRGWTLRGAIQPSIPIYCTQDTFKEVSRAFPYLTNTGAATGGGDIPSLTWHIFDSSQPFELEGLTVVPLPVHHGKFFTSPPAPYPCLGFLFDSQLAFISDVSHVPDECWDILSRHISLRPLRKEVQNGHAAKWERKESEAKPRLKALVIDCLRIEPFTSHFGIGQAVHAAQRVGAERTYLIGFGHRTSHTLWHSLSLTLSLPPSSLPPLPPNLSIDPDIPIPVPENLWENYGGHPDPTKEDERVFVQRGRWAVESWLANRRLYGEEVVRQEEGMWVRPSRDGMCIELGGQGEGVRDDEYDS</sequence>
<protein>
    <submittedName>
        <fullName evidence="2">Metallo-beta-lactamase domain containing protein</fullName>
    </submittedName>
</protein>
<dbReference type="SUPFAM" id="SSF56281">
    <property type="entry name" value="Metallo-hydrolase/oxidoreductase"/>
    <property type="match status" value="1"/>
</dbReference>
<dbReference type="EMBL" id="BJWK01000017">
    <property type="protein sequence ID" value="GEM11787.1"/>
    <property type="molecule type" value="Genomic_DNA"/>
</dbReference>
<dbReference type="Proteomes" id="UP000321518">
    <property type="component" value="Unassembled WGS sequence"/>
</dbReference>
<dbReference type="InterPro" id="IPR036866">
    <property type="entry name" value="RibonucZ/Hydroxyglut_hydro"/>
</dbReference>
<accession>A0A511KN64</accession>
<dbReference type="Gene3D" id="3.60.15.10">
    <property type="entry name" value="Ribonuclease Z/Hydroxyacylglutathione hydrolase-like"/>
    <property type="match status" value="1"/>
</dbReference>
<reference evidence="2 3" key="1">
    <citation type="submission" date="2019-07" db="EMBL/GenBank/DDBJ databases">
        <title>Rhodotorula toruloides NBRC10032 genome sequencing.</title>
        <authorList>
            <person name="Shida Y."/>
            <person name="Takaku H."/>
            <person name="Ogasawara W."/>
            <person name="Mori K."/>
        </authorList>
    </citation>
    <scope>NUCLEOTIDE SEQUENCE [LARGE SCALE GENOMIC DNA]</scope>
    <source>
        <strain evidence="2 3">NBRC10032</strain>
    </source>
</reference>
<dbReference type="PANTHER" id="PTHR42663:SF6">
    <property type="entry name" value="HYDROLASE C777.06C-RELATED"/>
    <property type="match status" value="1"/>
</dbReference>
<dbReference type="PANTHER" id="PTHR42663">
    <property type="entry name" value="HYDROLASE C777.06C-RELATED-RELATED"/>
    <property type="match status" value="1"/>
</dbReference>
<proteinExistence type="predicted"/>
<dbReference type="SMART" id="SM00849">
    <property type="entry name" value="Lactamase_B"/>
    <property type="match status" value="1"/>
</dbReference>